<feature type="domain" description="HTH gntR-type" evidence="4">
    <location>
        <begin position="11"/>
        <end position="79"/>
    </location>
</feature>
<dbReference type="EMBL" id="JRGF01000002">
    <property type="protein sequence ID" value="KHE42847.1"/>
    <property type="molecule type" value="Genomic_DNA"/>
</dbReference>
<dbReference type="SMART" id="SM00895">
    <property type="entry name" value="FCD"/>
    <property type="match status" value="1"/>
</dbReference>
<keyword evidence="2" id="KW-0238">DNA-binding</keyword>
<dbReference type="Gene3D" id="1.10.10.10">
    <property type="entry name" value="Winged helix-like DNA-binding domain superfamily/Winged helix DNA-binding domain"/>
    <property type="match status" value="1"/>
</dbReference>
<dbReference type="Pfam" id="PF00392">
    <property type="entry name" value="GntR"/>
    <property type="match status" value="1"/>
</dbReference>
<dbReference type="Proteomes" id="UP000030889">
    <property type="component" value="Unassembled WGS sequence"/>
</dbReference>
<dbReference type="InterPro" id="IPR000524">
    <property type="entry name" value="Tscrpt_reg_HTH_GntR"/>
</dbReference>
<dbReference type="SUPFAM" id="SSF48008">
    <property type="entry name" value="GntR ligand-binding domain-like"/>
    <property type="match status" value="1"/>
</dbReference>
<evidence type="ECO:0000256" key="3">
    <source>
        <dbReference type="ARBA" id="ARBA00023163"/>
    </source>
</evidence>
<reference evidence="5 6" key="1">
    <citation type="submission" date="2014-09" db="EMBL/GenBank/DDBJ databases">
        <title>Alistipes sp. 627, sp. nov., a novel member of the family Rikenellaceae isolated from human faeces.</title>
        <authorList>
            <person name="Shkoporov A.N."/>
            <person name="Chaplin A.V."/>
            <person name="Motuzova O.V."/>
            <person name="Kafarskaia L.I."/>
            <person name="Khokhlova E.V."/>
            <person name="Efimov B.A."/>
        </authorList>
    </citation>
    <scope>NUCLEOTIDE SEQUENCE [LARGE SCALE GENOMIC DNA]</scope>
    <source>
        <strain evidence="5 6">627</strain>
    </source>
</reference>
<gene>
    <name evidence="5" type="ORF">LG35_02295</name>
</gene>
<evidence type="ECO:0000256" key="2">
    <source>
        <dbReference type="ARBA" id="ARBA00023125"/>
    </source>
</evidence>
<dbReference type="Pfam" id="PF07729">
    <property type="entry name" value="FCD"/>
    <property type="match status" value="1"/>
</dbReference>
<evidence type="ECO:0000313" key="6">
    <source>
        <dbReference type="Proteomes" id="UP000030889"/>
    </source>
</evidence>
<keyword evidence="1" id="KW-0805">Transcription regulation</keyword>
<sequence length="247" mass="28406">MDSLRIDRSGYTLVDQVEEKLIQYFKEQGLRPGSSIPNENELAASLGIGRTVLREALSRFKMTGMIQSRTKRGMTLAEPSLLASLRRSMNPLLMSETTLRDIFEMRIILELGSADLVINLLSPQDIAELEQLVENEERFGDPYLTGFHRKLYENMGNKMMTEFQTLIIPVLEYVVEQHKPMFETRRAELAAKGKLVTHRDLLERIKAGDTEGYKEALKHHFDLYKDYLKRTRTDAEGLIREIIEAAL</sequence>
<dbReference type="SUPFAM" id="SSF46785">
    <property type="entry name" value="Winged helix' DNA-binding domain"/>
    <property type="match status" value="1"/>
</dbReference>
<organism evidence="5 6">
    <name type="scientific">Alistipes inops</name>
    <dbReference type="NCBI Taxonomy" id="1501391"/>
    <lineage>
        <taxon>Bacteria</taxon>
        <taxon>Pseudomonadati</taxon>
        <taxon>Bacteroidota</taxon>
        <taxon>Bacteroidia</taxon>
        <taxon>Bacteroidales</taxon>
        <taxon>Rikenellaceae</taxon>
        <taxon>Alistipes</taxon>
    </lineage>
</organism>
<proteinExistence type="predicted"/>
<evidence type="ECO:0000256" key="1">
    <source>
        <dbReference type="ARBA" id="ARBA00023015"/>
    </source>
</evidence>
<protein>
    <submittedName>
        <fullName evidence="5">Transcriptional regulator</fullName>
    </submittedName>
</protein>
<dbReference type="Gene3D" id="1.20.120.530">
    <property type="entry name" value="GntR ligand-binding domain-like"/>
    <property type="match status" value="1"/>
</dbReference>
<dbReference type="SMART" id="SM00345">
    <property type="entry name" value="HTH_GNTR"/>
    <property type="match status" value="1"/>
</dbReference>
<name>A0ABR4YKR6_9BACT</name>
<dbReference type="InterPro" id="IPR036388">
    <property type="entry name" value="WH-like_DNA-bd_sf"/>
</dbReference>
<evidence type="ECO:0000313" key="5">
    <source>
        <dbReference type="EMBL" id="KHE42847.1"/>
    </source>
</evidence>
<dbReference type="InterPro" id="IPR008920">
    <property type="entry name" value="TF_FadR/GntR_C"/>
</dbReference>
<accession>A0ABR4YKR6</accession>
<dbReference type="InterPro" id="IPR036390">
    <property type="entry name" value="WH_DNA-bd_sf"/>
</dbReference>
<dbReference type="InterPro" id="IPR011711">
    <property type="entry name" value="GntR_C"/>
</dbReference>
<dbReference type="PANTHER" id="PTHR43537:SF24">
    <property type="entry name" value="GLUCONATE OPERON TRANSCRIPTIONAL REPRESSOR"/>
    <property type="match status" value="1"/>
</dbReference>
<dbReference type="PRINTS" id="PR00035">
    <property type="entry name" value="HTHGNTR"/>
</dbReference>
<dbReference type="PANTHER" id="PTHR43537">
    <property type="entry name" value="TRANSCRIPTIONAL REGULATOR, GNTR FAMILY"/>
    <property type="match status" value="1"/>
</dbReference>
<keyword evidence="3" id="KW-0804">Transcription</keyword>
<keyword evidence="6" id="KW-1185">Reference proteome</keyword>
<dbReference type="RefSeq" id="WP_022064082.1">
    <property type="nucleotide sequence ID" value="NZ_JRGF01000002.1"/>
</dbReference>
<comment type="caution">
    <text evidence="5">The sequence shown here is derived from an EMBL/GenBank/DDBJ whole genome shotgun (WGS) entry which is preliminary data.</text>
</comment>
<dbReference type="PROSITE" id="PS50949">
    <property type="entry name" value="HTH_GNTR"/>
    <property type="match status" value="1"/>
</dbReference>
<evidence type="ECO:0000259" key="4">
    <source>
        <dbReference type="PROSITE" id="PS50949"/>
    </source>
</evidence>